<evidence type="ECO:0000313" key="2">
    <source>
        <dbReference type="Proteomes" id="UP001603418"/>
    </source>
</evidence>
<protein>
    <submittedName>
        <fullName evidence="1">Uncharacterized protein</fullName>
    </submittedName>
</protein>
<dbReference type="RefSeq" id="WP_280117770.1">
    <property type="nucleotide sequence ID" value="NZ_JBEYZS010000034.1"/>
</dbReference>
<comment type="caution">
    <text evidence="1">The sequence shown here is derived from an EMBL/GenBank/DDBJ whole genome shotgun (WGS) entry which is preliminary data.</text>
</comment>
<keyword evidence="2" id="KW-1185">Reference proteome</keyword>
<dbReference type="EMBL" id="JBICBM010000002">
    <property type="protein sequence ID" value="MFF9880965.1"/>
    <property type="molecule type" value="Genomic_DNA"/>
</dbReference>
<name>A0ABW6YRR4_9ACTN</name>
<gene>
    <name evidence="1" type="ORF">ACF1HC_04980</name>
</gene>
<accession>A0ABW6YRR4</accession>
<reference evidence="1 2" key="1">
    <citation type="submission" date="2024-10" db="EMBL/GenBank/DDBJ databases">
        <title>The Natural Products Discovery Center: Release of the First 8490 Sequenced Strains for Exploring Actinobacteria Biosynthetic Diversity.</title>
        <authorList>
            <person name="Kalkreuter E."/>
            <person name="Kautsar S.A."/>
            <person name="Yang D."/>
            <person name="Bader C.D."/>
            <person name="Teijaro C.N."/>
            <person name="Fluegel L."/>
            <person name="Davis C.M."/>
            <person name="Simpson J.R."/>
            <person name="Lauterbach L."/>
            <person name="Steele A.D."/>
            <person name="Gui C."/>
            <person name="Meng S."/>
            <person name="Li G."/>
            <person name="Viehrig K."/>
            <person name="Ye F."/>
            <person name="Su P."/>
            <person name="Kiefer A.F."/>
            <person name="Nichols A."/>
            <person name="Cepeda A.J."/>
            <person name="Yan W."/>
            <person name="Fan B."/>
            <person name="Jiang Y."/>
            <person name="Adhikari A."/>
            <person name="Zheng C.-J."/>
            <person name="Schuster L."/>
            <person name="Cowan T.M."/>
            <person name="Smanski M.J."/>
            <person name="Chevrette M.G."/>
            <person name="De Carvalho L.P.S."/>
            <person name="Shen B."/>
        </authorList>
    </citation>
    <scope>NUCLEOTIDE SEQUENCE [LARGE SCALE GENOMIC DNA]</scope>
    <source>
        <strain evidence="1 2">NPDC013366</strain>
    </source>
</reference>
<evidence type="ECO:0000313" key="1">
    <source>
        <dbReference type="EMBL" id="MFF9880965.1"/>
    </source>
</evidence>
<dbReference type="Proteomes" id="UP001603418">
    <property type="component" value="Unassembled WGS sequence"/>
</dbReference>
<organism evidence="1 2">
    <name type="scientific">Streptomyces eurythermus</name>
    <dbReference type="NCBI Taxonomy" id="42237"/>
    <lineage>
        <taxon>Bacteria</taxon>
        <taxon>Bacillati</taxon>
        <taxon>Actinomycetota</taxon>
        <taxon>Actinomycetes</taxon>
        <taxon>Kitasatosporales</taxon>
        <taxon>Streptomycetaceae</taxon>
        <taxon>Streptomyces</taxon>
    </lineage>
</organism>
<proteinExistence type="predicted"/>
<sequence>MVVRSLAWAAEPAASAMARNLLEPHRVALSPALRRHQEDLGRYR</sequence>